<evidence type="ECO:0008006" key="4">
    <source>
        <dbReference type="Google" id="ProtNLM"/>
    </source>
</evidence>
<sequence>MAENGSESDEQIENESEDEEQFENGSEIFDDGEDEHWQDVPNMKFGGETEEWQIFKVSKELIREIVQSKEGLPLIHRTRRAFMEKRPILKEVLGDLAGDLVSWVHRAGPWQGAVVIVVGSILLLALTGLGVFMLFFLAATIYAITIGLLLSLVTVSGFMAILFTCLAVFYVGALASAAFVISTMTLLTIAAIVVASGSVAFFWLVWQGTRKSLNMTKDSLVVTSAALSALIS</sequence>
<dbReference type="EMBL" id="BT122431">
    <property type="protein sequence ID" value="ADE75810.1"/>
    <property type="molecule type" value="mRNA"/>
</dbReference>
<keyword evidence="2" id="KW-0812">Transmembrane</keyword>
<evidence type="ECO:0000313" key="3">
    <source>
        <dbReference type="EMBL" id="ADE75810.1"/>
    </source>
</evidence>
<reference evidence="3" key="1">
    <citation type="submission" date="2010-04" db="EMBL/GenBank/DDBJ databases">
        <authorList>
            <person name="Reid K.E."/>
            <person name="Liao N."/>
            <person name="Chan S."/>
            <person name="Docking R."/>
            <person name="Taylor G."/>
            <person name="Moore R."/>
            <person name="Mayo M."/>
            <person name="Munro S."/>
            <person name="King J."/>
            <person name="Yanchuk A."/>
            <person name="Holt R."/>
            <person name="Jones S."/>
            <person name="Marra M."/>
            <person name="Ritland C.E."/>
            <person name="Ritland K."/>
            <person name="Bohlmann J."/>
        </authorList>
    </citation>
    <scope>NUCLEOTIDE SEQUENCE</scope>
    <source>
        <tissue evidence="3">Buds collected with no treatment. Collection October 2007</tissue>
    </source>
</reference>
<feature type="transmembrane region" description="Helical" evidence="2">
    <location>
        <begin position="177"/>
        <end position="206"/>
    </location>
</feature>
<feature type="transmembrane region" description="Helical" evidence="2">
    <location>
        <begin position="110"/>
        <end position="136"/>
    </location>
</feature>
<evidence type="ECO:0000256" key="2">
    <source>
        <dbReference type="SAM" id="Phobius"/>
    </source>
</evidence>
<feature type="region of interest" description="Disordered" evidence="1">
    <location>
        <begin position="1"/>
        <end position="34"/>
    </location>
</feature>
<evidence type="ECO:0000256" key="1">
    <source>
        <dbReference type="SAM" id="MobiDB-lite"/>
    </source>
</evidence>
<dbReference type="PANTHER" id="PTHR35508">
    <property type="entry name" value="VOLTAGE-DEPENDENT L-TYPE CALCIUM CHANNEL SUBUNIT"/>
    <property type="match status" value="1"/>
</dbReference>
<accession>D5A8E1</accession>
<dbReference type="PANTHER" id="PTHR35508:SF1">
    <property type="entry name" value="VOLTAGE-DEPENDENT L-TYPE CALCIUM CHANNEL SUBUNIT"/>
    <property type="match status" value="1"/>
</dbReference>
<proteinExistence type="evidence at transcript level"/>
<keyword evidence="2" id="KW-0472">Membrane</keyword>
<protein>
    <recommendedName>
        <fullName evidence="4">Transmembrane protein</fullName>
    </recommendedName>
</protein>
<keyword evidence="2" id="KW-1133">Transmembrane helix</keyword>
<dbReference type="AlphaFoldDB" id="D5A8E1"/>
<organism evidence="3">
    <name type="scientific">Picea sitchensis</name>
    <name type="common">Sitka spruce</name>
    <name type="synonym">Pinus sitchensis</name>
    <dbReference type="NCBI Taxonomy" id="3332"/>
    <lineage>
        <taxon>Eukaryota</taxon>
        <taxon>Viridiplantae</taxon>
        <taxon>Streptophyta</taxon>
        <taxon>Embryophyta</taxon>
        <taxon>Tracheophyta</taxon>
        <taxon>Spermatophyta</taxon>
        <taxon>Pinopsida</taxon>
        <taxon>Pinidae</taxon>
        <taxon>Conifers I</taxon>
        <taxon>Pinales</taxon>
        <taxon>Pinaceae</taxon>
        <taxon>Picea</taxon>
    </lineage>
</organism>
<feature type="transmembrane region" description="Helical" evidence="2">
    <location>
        <begin position="148"/>
        <end position="171"/>
    </location>
</feature>
<name>D5A8E1_PICSI</name>